<dbReference type="EMBL" id="MTYJ01000003">
    <property type="protein sequence ID" value="OQV25361.1"/>
    <property type="molecule type" value="Genomic_DNA"/>
</dbReference>
<name>A0A1W0XDF7_HYPEX</name>
<evidence type="ECO:0000313" key="3">
    <source>
        <dbReference type="Proteomes" id="UP000192578"/>
    </source>
</evidence>
<evidence type="ECO:0008006" key="4">
    <source>
        <dbReference type="Google" id="ProtNLM"/>
    </source>
</evidence>
<protein>
    <recommendedName>
        <fullName evidence="4">NYN domain-containing protein</fullName>
    </recommendedName>
</protein>
<accession>A0A1W0XDF7</accession>
<gene>
    <name evidence="2" type="ORF">BV898_01040</name>
</gene>
<sequence length="244" mass="27324">MASDISPFTRPLPAASSQRLSRVDRPNLQSLHSQMSIDTNSPPVSGHGMSSRGSVASMGRRQSVSVDGGGDNTAPLKRVILGRPARVFWDLENCCVGGKDYFAEIMRTIQARVELDTGHDCFEIYAAYDHASHISGDIYQELLAYDVNFNLIDRHKSATALDDDLYEQIERFLDTQSQRTHLFPYVLLIAGSVALIDKMEKHEKGAKIVYATRKEKNDNSFHMRLGNHIVYDYSMTKGIGNRLN</sequence>
<feature type="compositionally biased region" description="Polar residues" evidence="1">
    <location>
        <begin position="27"/>
        <end position="43"/>
    </location>
</feature>
<dbReference type="AlphaFoldDB" id="A0A1W0XDF7"/>
<dbReference type="OrthoDB" id="10051897at2759"/>
<comment type="caution">
    <text evidence="2">The sequence shown here is derived from an EMBL/GenBank/DDBJ whole genome shotgun (WGS) entry which is preliminary data.</text>
</comment>
<proteinExistence type="predicted"/>
<reference evidence="3" key="1">
    <citation type="submission" date="2017-01" db="EMBL/GenBank/DDBJ databases">
        <title>Comparative genomics of anhydrobiosis in the tardigrade Hypsibius dujardini.</title>
        <authorList>
            <person name="Yoshida Y."/>
            <person name="Koutsovoulos G."/>
            <person name="Laetsch D."/>
            <person name="Stevens L."/>
            <person name="Kumar S."/>
            <person name="Horikawa D."/>
            <person name="Ishino K."/>
            <person name="Komine S."/>
            <person name="Tomita M."/>
            <person name="Blaxter M."/>
            <person name="Arakawa K."/>
        </authorList>
    </citation>
    <scope>NUCLEOTIDE SEQUENCE [LARGE SCALE GENOMIC DNA]</scope>
    <source>
        <strain evidence="3">Z151</strain>
    </source>
</reference>
<organism evidence="2 3">
    <name type="scientific">Hypsibius exemplaris</name>
    <name type="common">Freshwater tardigrade</name>
    <dbReference type="NCBI Taxonomy" id="2072580"/>
    <lineage>
        <taxon>Eukaryota</taxon>
        <taxon>Metazoa</taxon>
        <taxon>Ecdysozoa</taxon>
        <taxon>Tardigrada</taxon>
        <taxon>Eutardigrada</taxon>
        <taxon>Parachela</taxon>
        <taxon>Hypsibioidea</taxon>
        <taxon>Hypsibiidae</taxon>
        <taxon>Hypsibius</taxon>
    </lineage>
</organism>
<feature type="region of interest" description="Disordered" evidence="1">
    <location>
        <begin position="1"/>
        <end position="70"/>
    </location>
</feature>
<evidence type="ECO:0000256" key="1">
    <source>
        <dbReference type="SAM" id="MobiDB-lite"/>
    </source>
</evidence>
<evidence type="ECO:0000313" key="2">
    <source>
        <dbReference type="EMBL" id="OQV25361.1"/>
    </source>
</evidence>
<dbReference type="Proteomes" id="UP000192578">
    <property type="component" value="Unassembled WGS sequence"/>
</dbReference>
<keyword evidence="3" id="KW-1185">Reference proteome</keyword>